<feature type="domain" description="BRCT" evidence="7">
    <location>
        <begin position="280"/>
        <end position="373"/>
    </location>
</feature>
<dbReference type="PANTHER" id="PTHR23081">
    <property type="entry name" value="RNA POLYMERASE II CTD PHOSPHATASE"/>
    <property type="match status" value="1"/>
</dbReference>
<dbReference type="InterPro" id="IPR004274">
    <property type="entry name" value="FCP1_dom"/>
</dbReference>
<keyword evidence="2 6" id="KW-0378">Hydrolase</keyword>
<dbReference type="InterPro" id="IPR011947">
    <property type="entry name" value="FCP1_euk"/>
</dbReference>
<proteinExistence type="predicted"/>
<evidence type="ECO:0000256" key="2">
    <source>
        <dbReference type="ARBA" id="ARBA00022801"/>
    </source>
</evidence>
<dbReference type="SUPFAM" id="SSF56784">
    <property type="entry name" value="HAD-like"/>
    <property type="match status" value="1"/>
</dbReference>
<accession>A0AAN7IEV1</accession>
<feature type="domain" description="FCP1 homology" evidence="8">
    <location>
        <begin position="74"/>
        <end position="239"/>
    </location>
</feature>
<dbReference type="SUPFAM" id="SSF52113">
    <property type="entry name" value="BRCT domain"/>
    <property type="match status" value="1"/>
</dbReference>
<gene>
    <name evidence="9" type="ORF">RGQ29_003734</name>
</gene>
<comment type="caution">
    <text evidence="9">The sequence shown here is derived from an EMBL/GenBank/DDBJ whole genome shotgun (WGS) entry which is preliminary data.</text>
</comment>
<dbReference type="Gene3D" id="3.40.50.10190">
    <property type="entry name" value="BRCT domain"/>
    <property type="match status" value="1"/>
</dbReference>
<protein>
    <recommendedName>
        <fullName evidence="6">RNA polymerase II C-terminal domain phosphatase-like</fullName>
        <ecNumber evidence="6">3.1.3.16</ecNumber>
    </recommendedName>
</protein>
<dbReference type="Pfam" id="PF03031">
    <property type="entry name" value="NIF"/>
    <property type="match status" value="1"/>
</dbReference>
<dbReference type="PROSITE" id="PS50172">
    <property type="entry name" value="BRCT"/>
    <property type="match status" value="1"/>
</dbReference>
<dbReference type="NCBIfam" id="TIGR02250">
    <property type="entry name" value="FCP1_euk"/>
    <property type="match status" value="1"/>
</dbReference>
<name>A0AAN7IEV1_QUERU</name>
<evidence type="ECO:0000256" key="4">
    <source>
        <dbReference type="ARBA" id="ARBA00047761"/>
    </source>
</evidence>
<organism evidence="9 10">
    <name type="scientific">Quercus rubra</name>
    <name type="common">Northern red oak</name>
    <name type="synonym">Quercus borealis</name>
    <dbReference type="NCBI Taxonomy" id="3512"/>
    <lineage>
        <taxon>Eukaryota</taxon>
        <taxon>Viridiplantae</taxon>
        <taxon>Streptophyta</taxon>
        <taxon>Embryophyta</taxon>
        <taxon>Tracheophyta</taxon>
        <taxon>Spermatophyta</taxon>
        <taxon>Magnoliopsida</taxon>
        <taxon>eudicotyledons</taxon>
        <taxon>Gunneridae</taxon>
        <taxon>Pentapetalae</taxon>
        <taxon>rosids</taxon>
        <taxon>fabids</taxon>
        <taxon>Fagales</taxon>
        <taxon>Fagaceae</taxon>
        <taxon>Quercus</taxon>
    </lineage>
</organism>
<dbReference type="InterPro" id="IPR001357">
    <property type="entry name" value="BRCT_dom"/>
</dbReference>
<dbReference type="PROSITE" id="PS50969">
    <property type="entry name" value="FCP1"/>
    <property type="match status" value="1"/>
</dbReference>
<evidence type="ECO:0000259" key="8">
    <source>
        <dbReference type="PROSITE" id="PS50969"/>
    </source>
</evidence>
<evidence type="ECO:0000256" key="6">
    <source>
        <dbReference type="RuleBase" id="RU366066"/>
    </source>
</evidence>
<dbReference type="GO" id="GO:0005634">
    <property type="term" value="C:nucleus"/>
    <property type="evidence" value="ECO:0007669"/>
    <property type="project" value="UniProtKB-SubCell"/>
</dbReference>
<dbReference type="InterPro" id="IPR039189">
    <property type="entry name" value="Fcp1"/>
</dbReference>
<sequence>MVFPQDSSGLYSSSSSIMGVHDDTHKANLKAYGGMCMDCVNEAFRFKYIDKNLWVSPDDEISQLQIVVESEKLLNNKKIVLVLDLDKTLLHTTKRSKYLKTPEELLQHKFKDSLFRVQPWAMMTKLRPFVHTFLKEASTMFELHICTMGKRDYASKMVEFLDPEKVYFKSRVIAREDLVDSEEKSLDLVPRHKRIAIILDDNQHVWKHDQSNLILVKKYFYFNSKSAKRIASFSALNTDEDETTGVLATILEKLKLIHRLFFNPKSKGSLVHRDVRSILAHLRVLQGCKLTFKGIFSPSLKPENSCLWLMAEELGAICSMDDALTPFTHVVTWAATAEESQQAELDKSILVHPKWLHACYDACKRYPEKDFPVEKLRSS</sequence>
<keyword evidence="3 6" id="KW-0539">Nucleus</keyword>
<evidence type="ECO:0000256" key="1">
    <source>
        <dbReference type="ARBA" id="ARBA00004123"/>
    </source>
</evidence>
<dbReference type="SMART" id="SM00577">
    <property type="entry name" value="CPDc"/>
    <property type="match status" value="1"/>
</dbReference>
<evidence type="ECO:0000313" key="9">
    <source>
        <dbReference type="EMBL" id="KAK4568087.1"/>
    </source>
</evidence>
<dbReference type="InterPro" id="IPR023214">
    <property type="entry name" value="HAD_sf"/>
</dbReference>
<comment type="subcellular location">
    <subcellularLocation>
        <location evidence="1 6">Nucleus</location>
    </subcellularLocation>
</comment>
<dbReference type="PANTHER" id="PTHR23081:SF36">
    <property type="entry name" value="RNA POLYMERASE II SUBUNIT A C-TERMINAL DOMAIN PHOSPHATASE"/>
    <property type="match status" value="1"/>
</dbReference>
<dbReference type="InterPro" id="IPR036420">
    <property type="entry name" value="BRCT_dom_sf"/>
</dbReference>
<dbReference type="Gene3D" id="3.40.50.1000">
    <property type="entry name" value="HAD superfamily/HAD-like"/>
    <property type="match status" value="1"/>
</dbReference>
<evidence type="ECO:0000259" key="7">
    <source>
        <dbReference type="PROSITE" id="PS50172"/>
    </source>
</evidence>
<evidence type="ECO:0000313" key="10">
    <source>
        <dbReference type="Proteomes" id="UP001324115"/>
    </source>
</evidence>
<dbReference type="AlphaFoldDB" id="A0AAN7IEV1"/>
<comment type="catalytic activity">
    <reaction evidence="4 6">
        <text>O-phospho-L-seryl-[protein] + H2O = L-seryl-[protein] + phosphate</text>
        <dbReference type="Rhea" id="RHEA:20629"/>
        <dbReference type="Rhea" id="RHEA-COMP:9863"/>
        <dbReference type="Rhea" id="RHEA-COMP:11604"/>
        <dbReference type="ChEBI" id="CHEBI:15377"/>
        <dbReference type="ChEBI" id="CHEBI:29999"/>
        <dbReference type="ChEBI" id="CHEBI:43474"/>
        <dbReference type="ChEBI" id="CHEBI:83421"/>
        <dbReference type="EC" id="3.1.3.16"/>
    </reaction>
</comment>
<comment type="catalytic activity">
    <reaction evidence="5 6">
        <text>O-phospho-L-threonyl-[protein] + H2O = L-threonyl-[protein] + phosphate</text>
        <dbReference type="Rhea" id="RHEA:47004"/>
        <dbReference type="Rhea" id="RHEA-COMP:11060"/>
        <dbReference type="Rhea" id="RHEA-COMP:11605"/>
        <dbReference type="ChEBI" id="CHEBI:15377"/>
        <dbReference type="ChEBI" id="CHEBI:30013"/>
        <dbReference type="ChEBI" id="CHEBI:43474"/>
        <dbReference type="ChEBI" id="CHEBI:61977"/>
        <dbReference type="EC" id="3.1.3.16"/>
    </reaction>
</comment>
<dbReference type="Proteomes" id="UP001324115">
    <property type="component" value="Unassembled WGS sequence"/>
</dbReference>
<dbReference type="EMBL" id="JAXUIC010000010">
    <property type="protein sequence ID" value="KAK4568087.1"/>
    <property type="molecule type" value="Genomic_DNA"/>
</dbReference>
<keyword evidence="10" id="KW-1185">Reference proteome</keyword>
<dbReference type="EC" id="3.1.3.16" evidence="6"/>
<evidence type="ECO:0000256" key="3">
    <source>
        <dbReference type="ARBA" id="ARBA00023242"/>
    </source>
</evidence>
<comment type="function">
    <text evidence="6">This promotes the activity of RNA polymerase II.</text>
</comment>
<evidence type="ECO:0000256" key="5">
    <source>
        <dbReference type="ARBA" id="ARBA00048336"/>
    </source>
</evidence>
<dbReference type="CDD" id="cd07521">
    <property type="entry name" value="HAD_FCP1-like"/>
    <property type="match status" value="1"/>
</dbReference>
<dbReference type="GO" id="GO:0008420">
    <property type="term" value="F:RNA polymerase II CTD heptapeptide repeat phosphatase activity"/>
    <property type="evidence" value="ECO:0007669"/>
    <property type="project" value="UniProtKB-UniRule"/>
</dbReference>
<dbReference type="InterPro" id="IPR036412">
    <property type="entry name" value="HAD-like_sf"/>
</dbReference>
<reference evidence="9 10" key="1">
    <citation type="journal article" date="2023" name="G3 (Bethesda)">
        <title>A haplotype-resolved chromosome-scale genome for Quercus rubra L. provides insights into the genetics of adaptive traits for red oak species.</title>
        <authorList>
            <person name="Kapoor B."/>
            <person name="Jenkins J."/>
            <person name="Schmutz J."/>
            <person name="Zhebentyayeva T."/>
            <person name="Kuelheim C."/>
            <person name="Coggeshall M."/>
            <person name="Heim C."/>
            <person name="Lasky J.R."/>
            <person name="Leites L."/>
            <person name="Islam-Faridi N."/>
            <person name="Romero-Severson J."/>
            <person name="DeLeo V.L."/>
            <person name="Lucas S.M."/>
            <person name="Lazic D."/>
            <person name="Gailing O."/>
            <person name="Carlson J."/>
            <person name="Staton M."/>
        </authorList>
    </citation>
    <scope>NUCLEOTIDE SEQUENCE [LARGE SCALE GENOMIC DNA]</scope>
    <source>
        <strain evidence="9">Pseudo-F2</strain>
    </source>
</reference>